<dbReference type="EMBL" id="AYXG01000245">
    <property type="protein sequence ID" value="EWC58252.1"/>
    <property type="molecule type" value="Genomic_DNA"/>
</dbReference>
<evidence type="ECO:0000313" key="3">
    <source>
        <dbReference type="Proteomes" id="UP000019277"/>
    </source>
</evidence>
<evidence type="ECO:0000256" key="1">
    <source>
        <dbReference type="SAM" id="MobiDB-lite"/>
    </source>
</evidence>
<accession>W7INC4</accession>
<proteinExistence type="predicted"/>
<name>W7INC4_9PSEU</name>
<protein>
    <submittedName>
        <fullName evidence="2">Uncharacterized protein</fullName>
    </submittedName>
</protein>
<keyword evidence="3" id="KW-1185">Reference proteome</keyword>
<reference evidence="2 3" key="1">
    <citation type="journal article" date="2014" name="Genome Announc.">
        <title>Draft Genome Sequence of the Antitrypanosomally Active Sponge-Associated Bacterium Actinokineospora sp. Strain EG49.</title>
        <authorList>
            <person name="Harjes J."/>
            <person name="Ryu T."/>
            <person name="Abdelmohsen U.R."/>
            <person name="Moitinho-Silva L."/>
            <person name="Horn H."/>
            <person name="Ravasi T."/>
            <person name="Hentschel U."/>
        </authorList>
    </citation>
    <scope>NUCLEOTIDE SEQUENCE [LARGE SCALE GENOMIC DNA]</scope>
    <source>
        <strain evidence="2 3">EG49</strain>
    </source>
</reference>
<comment type="caution">
    <text evidence="2">The sequence shown here is derived from an EMBL/GenBank/DDBJ whole genome shotgun (WGS) entry which is preliminary data.</text>
</comment>
<dbReference type="STRING" id="909613.UO65_6461"/>
<organism evidence="2 3">
    <name type="scientific">Actinokineospora spheciospongiae</name>
    <dbReference type="NCBI Taxonomy" id="909613"/>
    <lineage>
        <taxon>Bacteria</taxon>
        <taxon>Bacillati</taxon>
        <taxon>Actinomycetota</taxon>
        <taxon>Actinomycetes</taxon>
        <taxon>Pseudonocardiales</taxon>
        <taxon>Pseudonocardiaceae</taxon>
        <taxon>Actinokineospora</taxon>
    </lineage>
</organism>
<gene>
    <name evidence="2" type="ORF">UO65_6461</name>
</gene>
<feature type="region of interest" description="Disordered" evidence="1">
    <location>
        <begin position="54"/>
        <end position="73"/>
    </location>
</feature>
<dbReference type="AlphaFoldDB" id="W7INC4"/>
<evidence type="ECO:0000313" key="2">
    <source>
        <dbReference type="EMBL" id="EWC58252.1"/>
    </source>
</evidence>
<sequence>MFMQLNPVISTYSDHRAPHSDTIVTIAPRIEGRGRSGHRGGGCAFPRHRCHVHPAPGGRTRRLGTALWGMQPR</sequence>
<dbReference type="Proteomes" id="UP000019277">
    <property type="component" value="Unassembled WGS sequence"/>
</dbReference>